<dbReference type="Gene3D" id="3.30.1330.60">
    <property type="entry name" value="OmpA-like domain"/>
    <property type="match status" value="1"/>
</dbReference>
<dbReference type="Pfam" id="PF18393">
    <property type="entry name" value="MotY_N"/>
    <property type="match status" value="1"/>
</dbReference>
<comment type="subcellular location">
    <subcellularLocation>
        <location evidence="1">Cell outer membrane</location>
    </subcellularLocation>
</comment>
<dbReference type="PRINTS" id="PR01021">
    <property type="entry name" value="OMPADOMAIN"/>
</dbReference>
<evidence type="ECO:0000256" key="1">
    <source>
        <dbReference type="ARBA" id="ARBA00004442"/>
    </source>
</evidence>
<comment type="caution">
    <text evidence="7">The sequence shown here is derived from an EMBL/GenBank/DDBJ whole genome shotgun (WGS) entry which is preliminary data.</text>
</comment>
<dbReference type="InterPro" id="IPR036737">
    <property type="entry name" value="OmpA-like_sf"/>
</dbReference>
<dbReference type="RefSeq" id="WP_126784346.1">
    <property type="nucleotide sequence ID" value="NZ_PIQF01000001.1"/>
</dbReference>
<dbReference type="PRINTS" id="PR01023">
    <property type="entry name" value="NAFLGMOTY"/>
</dbReference>
<feature type="chain" id="PRO_5019080246" description="OmpA-like domain-containing protein" evidence="5">
    <location>
        <begin position="34"/>
        <end position="308"/>
    </location>
</feature>
<evidence type="ECO:0000256" key="2">
    <source>
        <dbReference type="ARBA" id="ARBA00023136"/>
    </source>
</evidence>
<dbReference type="CDD" id="cd07185">
    <property type="entry name" value="OmpA_C-like"/>
    <property type="match status" value="1"/>
</dbReference>
<evidence type="ECO:0000256" key="3">
    <source>
        <dbReference type="ARBA" id="ARBA00023237"/>
    </source>
</evidence>
<dbReference type="InterPro" id="IPR041544">
    <property type="entry name" value="MotY_N"/>
</dbReference>
<dbReference type="OrthoDB" id="6905929at2"/>
<gene>
    <name evidence="7" type="ORF">CWI81_06000</name>
</gene>
<dbReference type="InterPro" id="IPR006665">
    <property type="entry name" value="OmpA-like"/>
</dbReference>
<dbReference type="PANTHER" id="PTHR30329:SF21">
    <property type="entry name" value="LIPOPROTEIN YIAD-RELATED"/>
    <property type="match status" value="1"/>
</dbReference>
<sequence length="308" mass="34830">MALTDSFAFKRKLVPIVAVSVAAALSYAPIASANAIRHYSANLDNSMWYLAENSRLECGLEHTIPRYGKVEFSSEAGKKLNLRMQIDMHQLPDDYGVAKIESVAPRWQPGQATYELGEMPLYKQFDGELQKQMAWQLLSELEKGRYPTFYYQDWYQPKDTVAVALSSVNFRSAYDAFRGCINALLPFSFKDIAYTVLNHENDSEKLTNASQSKLEQISQYLAVDDELELVLVNAYTDALGARGPNQELSEQRAQEIKDFFVERGIEENRIETVGHGEDRPVAGNANELDRAKNRRVVVRLSKPSGFQL</sequence>
<dbReference type="Gene3D" id="2.60.40.2540">
    <property type="match status" value="1"/>
</dbReference>
<keyword evidence="5" id="KW-0732">Signal</keyword>
<proteinExistence type="predicted"/>
<dbReference type="InterPro" id="IPR006664">
    <property type="entry name" value="OMP_bac"/>
</dbReference>
<protein>
    <recommendedName>
        <fullName evidence="6">OmpA-like domain-containing protein</fullName>
    </recommendedName>
</protein>
<evidence type="ECO:0000313" key="8">
    <source>
        <dbReference type="Proteomes" id="UP000287908"/>
    </source>
</evidence>
<keyword evidence="8" id="KW-1185">Reference proteome</keyword>
<feature type="signal peptide" evidence="5">
    <location>
        <begin position="1"/>
        <end position="33"/>
    </location>
</feature>
<evidence type="ECO:0000256" key="4">
    <source>
        <dbReference type="PROSITE-ProRule" id="PRU00473"/>
    </source>
</evidence>
<evidence type="ECO:0000256" key="5">
    <source>
        <dbReference type="SAM" id="SignalP"/>
    </source>
</evidence>
<dbReference type="InterPro" id="IPR050330">
    <property type="entry name" value="Bact_OuterMem_StrucFunc"/>
</dbReference>
<feature type="domain" description="OmpA-like" evidence="6">
    <location>
        <begin position="187"/>
        <end position="304"/>
    </location>
</feature>
<keyword evidence="3" id="KW-0998">Cell outer membrane</keyword>
<dbReference type="AlphaFoldDB" id="A0A432ZJ84"/>
<evidence type="ECO:0000313" key="7">
    <source>
        <dbReference type="EMBL" id="RUO78018.1"/>
    </source>
</evidence>
<organism evidence="7 8">
    <name type="scientific">Idiomarina seosinensis</name>
    <dbReference type="NCBI Taxonomy" id="281739"/>
    <lineage>
        <taxon>Bacteria</taxon>
        <taxon>Pseudomonadati</taxon>
        <taxon>Pseudomonadota</taxon>
        <taxon>Gammaproteobacteria</taxon>
        <taxon>Alteromonadales</taxon>
        <taxon>Idiomarinaceae</taxon>
        <taxon>Idiomarina</taxon>
    </lineage>
</organism>
<reference evidence="7 8" key="1">
    <citation type="journal article" date="2011" name="Front. Microbiol.">
        <title>Genomic signatures of strain selection and enhancement in Bacillus atrophaeus var. globigii, a historical biowarfare simulant.</title>
        <authorList>
            <person name="Gibbons H.S."/>
            <person name="Broomall S.M."/>
            <person name="McNew L.A."/>
            <person name="Daligault H."/>
            <person name="Chapman C."/>
            <person name="Bruce D."/>
            <person name="Karavis M."/>
            <person name="Krepps M."/>
            <person name="McGregor P.A."/>
            <person name="Hong C."/>
            <person name="Park K.H."/>
            <person name="Akmal A."/>
            <person name="Feldman A."/>
            <person name="Lin J.S."/>
            <person name="Chang W.E."/>
            <person name="Higgs B.W."/>
            <person name="Demirev P."/>
            <person name="Lindquist J."/>
            <person name="Liem A."/>
            <person name="Fochler E."/>
            <person name="Read T.D."/>
            <person name="Tapia R."/>
            <person name="Johnson S."/>
            <person name="Bishop-Lilly K.A."/>
            <person name="Detter C."/>
            <person name="Han C."/>
            <person name="Sozhamannan S."/>
            <person name="Rosenzweig C.N."/>
            <person name="Skowronski E.W."/>
        </authorList>
    </citation>
    <scope>NUCLEOTIDE SEQUENCE [LARGE SCALE GENOMIC DNA]</scope>
    <source>
        <strain evidence="7 8">CL-SP19</strain>
    </source>
</reference>
<dbReference type="Pfam" id="PF00691">
    <property type="entry name" value="OmpA"/>
    <property type="match status" value="1"/>
</dbReference>
<name>A0A432ZJ84_9GAMM</name>
<dbReference type="SUPFAM" id="SSF103088">
    <property type="entry name" value="OmpA-like"/>
    <property type="match status" value="1"/>
</dbReference>
<accession>A0A432ZJ84</accession>
<dbReference type="GO" id="GO:0009279">
    <property type="term" value="C:cell outer membrane"/>
    <property type="evidence" value="ECO:0007669"/>
    <property type="project" value="UniProtKB-SubCell"/>
</dbReference>
<dbReference type="EMBL" id="PIQF01000001">
    <property type="protein sequence ID" value="RUO78018.1"/>
    <property type="molecule type" value="Genomic_DNA"/>
</dbReference>
<dbReference type="PROSITE" id="PS51123">
    <property type="entry name" value="OMPA_2"/>
    <property type="match status" value="1"/>
</dbReference>
<dbReference type="Proteomes" id="UP000287908">
    <property type="component" value="Unassembled WGS sequence"/>
</dbReference>
<evidence type="ECO:0000259" key="6">
    <source>
        <dbReference type="PROSITE" id="PS51123"/>
    </source>
</evidence>
<keyword evidence="2 4" id="KW-0472">Membrane</keyword>
<dbReference type="PANTHER" id="PTHR30329">
    <property type="entry name" value="STATOR ELEMENT OF FLAGELLAR MOTOR COMPLEX"/>
    <property type="match status" value="1"/>
</dbReference>